<dbReference type="AlphaFoldDB" id="A0AAP0SB21"/>
<evidence type="ECO:0000313" key="1">
    <source>
        <dbReference type="EMBL" id="KAK9292289.1"/>
    </source>
</evidence>
<sequence>MCVDEHVTRIYNAFFPILSQFVDNLLSKARAVEVLKIFKGILVELKNLPFRIRKASISSVSNGAQFLEDQMLLAFDELLKALSLKSEMVTDGRIDISLAGDPVNTSLALPVVIDALDDIIYNLNKCDYFGKDSLSLPLLKLNRIHSGSVLASGEEPPLGIATSAFDGTQMTKWEEPDGAKGCWIIYKVQDNQMHELVAYELMSANDAPERDPMDWVVEGSDDGGSSWRVLDKQTSQMFENRFQRRTFKIQSVGHLSNAFRFRFLAVRDVQSTSRLQVGSIDLYASSR</sequence>
<dbReference type="Gene3D" id="2.60.120.260">
    <property type="entry name" value="Galactose-binding domain-like"/>
    <property type="match status" value="1"/>
</dbReference>
<gene>
    <name evidence="1" type="ORF">L1049_020253</name>
</gene>
<dbReference type="PANTHER" id="PTHR48440:SF1">
    <property type="entry name" value="PAW DOMAIN-CONTAINING PROTEIN"/>
    <property type="match status" value="1"/>
</dbReference>
<organism evidence="1 2">
    <name type="scientific">Liquidambar formosana</name>
    <name type="common">Formosan gum</name>
    <dbReference type="NCBI Taxonomy" id="63359"/>
    <lineage>
        <taxon>Eukaryota</taxon>
        <taxon>Viridiplantae</taxon>
        <taxon>Streptophyta</taxon>
        <taxon>Embryophyta</taxon>
        <taxon>Tracheophyta</taxon>
        <taxon>Spermatophyta</taxon>
        <taxon>Magnoliopsida</taxon>
        <taxon>eudicotyledons</taxon>
        <taxon>Gunneridae</taxon>
        <taxon>Pentapetalae</taxon>
        <taxon>Saxifragales</taxon>
        <taxon>Altingiaceae</taxon>
        <taxon>Liquidambar</taxon>
    </lineage>
</organism>
<accession>A0AAP0SB21</accession>
<comment type="caution">
    <text evidence="1">The sequence shown here is derived from an EMBL/GenBank/DDBJ whole genome shotgun (WGS) entry which is preliminary data.</text>
</comment>
<dbReference type="InterPro" id="IPR008979">
    <property type="entry name" value="Galactose-bd-like_sf"/>
</dbReference>
<dbReference type="FunFam" id="2.60.120.260:FF:000110">
    <property type="entry name" value="Peptide-N(4)-(N-acetyl-beta-glucosaminyl)asparagine amidase"/>
    <property type="match status" value="1"/>
</dbReference>
<protein>
    <recommendedName>
        <fullName evidence="3">F5/8 type C domain-containing protein</fullName>
    </recommendedName>
</protein>
<dbReference type="EMBL" id="JBBPBK010000001">
    <property type="protein sequence ID" value="KAK9292289.1"/>
    <property type="molecule type" value="Genomic_DNA"/>
</dbReference>
<dbReference type="Proteomes" id="UP001415857">
    <property type="component" value="Unassembled WGS sequence"/>
</dbReference>
<reference evidence="1 2" key="1">
    <citation type="journal article" date="2024" name="Plant J.">
        <title>Genome sequences and population genomics reveal climatic adaptation and genomic divergence between two closely related sweetgum species.</title>
        <authorList>
            <person name="Xu W.Q."/>
            <person name="Ren C.Q."/>
            <person name="Zhang X.Y."/>
            <person name="Comes H.P."/>
            <person name="Liu X.H."/>
            <person name="Li Y.G."/>
            <person name="Kettle C.J."/>
            <person name="Jalonen R."/>
            <person name="Gaisberger H."/>
            <person name="Ma Y.Z."/>
            <person name="Qiu Y.X."/>
        </authorList>
    </citation>
    <scope>NUCLEOTIDE SEQUENCE [LARGE SCALE GENOMIC DNA]</scope>
    <source>
        <strain evidence="1">Hangzhou</strain>
    </source>
</reference>
<dbReference type="PANTHER" id="PTHR48440">
    <property type="match status" value="1"/>
</dbReference>
<evidence type="ECO:0008006" key="3">
    <source>
        <dbReference type="Google" id="ProtNLM"/>
    </source>
</evidence>
<proteinExistence type="predicted"/>
<keyword evidence="2" id="KW-1185">Reference proteome</keyword>
<evidence type="ECO:0000313" key="2">
    <source>
        <dbReference type="Proteomes" id="UP001415857"/>
    </source>
</evidence>
<name>A0AAP0SB21_LIQFO</name>
<dbReference type="SUPFAM" id="SSF49785">
    <property type="entry name" value="Galactose-binding domain-like"/>
    <property type="match status" value="1"/>
</dbReference>